<dbReference type="OrthoDB" id="9809646at2"/>
<evidence type="ECO:0000256" key="6">
    <source>
        <dbReference type="ARBA" id="ARBA00022989"/>
    </source>
</evidence>
<dbReference type="Proteomes" id="UP000011058">
    <property type="component" value="Chromosome"/>
</dbReference>
<dbReference type="SUPFAM" id="SSF160240">
    <property type="entry name" value="Cation efflux protein cytoplasmic domain-like"/>
    <property type="match status" value="1"/>
</dbReference>
<dbReference type="HOGENOM" id="CLU_013430_0_0_10"/>
<evidence type="ECO:0000259" key="10">
    <source>
        <dbReference type="Pfam" id="PF01545"/>
    </source>
</evidence>
<keyword evidence="6 9" id="KW-1133">Transmembrane helix</keyword>
<dbReference type="InterPro" id="IPR058533">
    <property type="entry name" value="Cation_efflux_TM"/>
</dbReference>
<accession>I0KDS9</accession>
<keyword evidence="7" id="KW-0406">Ion transport</keyword>
<feature type="transmembrane region" description="Helical" evidence="9">
    <location>
        <begin position="160"/>
        <end position="180"/>
    </location>
</feature>
<name>I0KDS9_9BACT</name>
<dbReference type="eggNOG" id="COG1230">
    <property type="taxonomic scope" value="Bacteria"/>
</dbReference>
<comment type="similarity">
    <text evidence="2">Belongs to the cation diffusion facilitator (CDF) transporter (TC 2.A.4) family. SLC30A subfamily.</text>
</comment>
<keyword evidence="8 9" id="KW-0472">Membrane</keyword>
<keyword evidence="13" id="KW-1185">Reference proteome</keyword>
<dbReference type="GO" id="GO:0005385">
    <property type="term" value="F:zinc ion transmembrane transporter activity"/>
    <property type="evidence" value="ECO:0007669"/>
    <property type="project" value="TreeGrafter"/>
</dbReference>
<dbReference type="AlphaFoldDB" id="I0KDS9"/>
<dbReference type="InterPro" id="IPR002524">
    <property type="entry name" value="Cation_efflux"/>
</dbReference>
<evidence type="ECO:0000256" key="8">
    <source>
        <dbReference type="ARBA" id="ARBA00023136"/>
    </source>
</evidence>
<dbReference type="EMBL" id="HE796683">
    <property type="protein sequence ID" value="CCH02282.1"/>
    <property type="molecule type" value="Genomic_DNA"/>
</dbReference>
<feature type="transmembrane region" description="Helical" evidence="9">
    <location>
        <begin position="124"/>
        <end position="148"/>
    </location>
</feature>
<keyword evidence="3" id="KW-0813">Transport</keyword>
<keyword evidence="4 9" id="KW-0812">Transmembrane</keyword>
<dbReference type="PANTHER" id="PTHR11562">
    <property type="entry name" value="CATION EFFLUX PROTEIN/ ZINC TRANSPORTER"/>
    <property type="match status" value="1"/>
</dbReference>
<feature type="transmembrane region" description="Helical" evidence="9">
    <location>
        <begin position="93"/>
        <end position="112"/>
    </location>
</feature>
<dbReference type="RefSeq" id="WP_015333381.1">
    <property type="nucleotide sequence ID" value="NC_020054.1"/>
</dbReference>
<evidence type="ECO:0000256" key="3">
    <source>
        <dbReference type="ARBA" id="ARBA00022448"/>
    </source>
</evidence>
<dbReference type="SUPFAM" id="SSF161111">
    <property type="entry name" value="Cation efflux protein transmembrane domain-like"/>
    <property type="match status" value="1"/>
</dbReference>
<dbReference type="KEGG" id="fae:FAES_4282"/>
<evidence type="ECO:0000259" key="11">
    <source>
        <dbReference type="Pfam" id="PF16916"/>
    </source>
</evidence>
<evidence type="ECO:0000256" key="2">
    <source>
        <dbReference type="ARBA" id="ARBA00008873"/>
    </source>
</evidence>
<feature type="domain" description="Cation efflux protein transmembrane" evidence="10">
    <location>
        <begin position="26"/>
        <end position="214"/>
    </location>
</feature>
<feature type="transmembrane region" description="Helical" evidence="9">
    <location>
        <begin position="21"/>
        <end position="39"/>
    </location>
</feature>
<dbReference type="Pfam" id="PF01545">
    <property type="entry name" value="Cation_efflux"/>
    <property type="match status" value="1"/>
</dbReference>
<comment type="subcellular location">
    <subcellularLocation>
        <location evidence="1">Membrane</location>
        <topology evidence="1">Multi-pass membrane protein</topology>
    </subcellularLocation>
</comment>
<dbReference type="Gene3D" id="3.30.70.1350">
    <property type="entry name" value="Cation efflux protein, cytoplasmic domain"/>
    <property type="match status" value="1"/>
</dbReference>
<proteinExistence type="inferred from homology"/>
<organism evidence="12 13">
    <name type="scientific">Fibrella aestuarina BUZ 2</name>
    <dbReference type="NCBI Taxonomy" id="1166018"/>
    <lineage>
        <taxon>Bacteria</taxon>
        <taxon>Pseudomonadati</taxon>
        <taxon>Bacteroidota</taxon>
        <taxon>Cytophagia</taxon>
        <taxon>Cytophagales</taxon>
        <taxon>Spirosomataceae</taxon>
        <taxon>Fibrella</taxon>
    </lineage>
</organism>
<protein>
    <submittedName>
        <fullName evidence="12">Cation diffusion facilitator family transporter</fullName>
    </submittedName>
</protein>
<feature type="transmembrane region" description="Helical" evidence="9">
    <location>
        <begin position="51"/>
        <end position="73"/>
    </location>
</feature>
<dbReference type="PANTHER" id="PTHR11562:SF17">
    <property type="entry name" value="RE54080P-RELATED"/>
    <property type="match status" value="1"/>
</dbReference>
<evidence type="ECO:0000256" key="7">
    <source>
        <dbReference type="ARBA" id="ARBA00023065"/>
    </source>
</evidence>
<dbReference type="GO" id="GO:0005886">
    <property type="term" value="C:plasma membrane"/>
    <property type="evidence" value="ECO:0007669"/>
    <property type="project" value="TreeGrafter"/>
</dbReference>
<evidence type="ECO:0000256" key="9">
    <source>
        <dbReference type="SAM" id="Phobius"/>
    </source>
</evidence>
<reference evidence="12 13" key="1">
    <citation type="journal article" date="2012" name="J. Bacteriol.">
        <title>Genome Sequence of Fibrella aestuarina BUZ 2T, a Filamentous Marine Bacterium.</title>
        <authorList>
            <person name="Filippini M."/>
            <person name="Qi W."/>
            <person name="Blom J."/>
            <person name="Goesmann A."/>
            <person name="Smits T.H."/>
            <person name="Bagheri H.C."/>
        </authorList>
    </citation>
    <scope>NUCLEOTIDE SEQUENCE [LARGE SCALE GENOMIC DNA]</scope>
    <source>
        <strain evidence="13">BUZ 2T</strain>
    </source>
</reference>
<evidence type="ECO:0000256" key="4">
    <source>
        <dbReference type="ARBA" id="ARBA00022692"/>
    </source>
</evidence>
<dbReference type="InterPro" id="IPR027470">
    <property type="entry name" value="Cation_efflux_CTD"/>
</dbReference>
<sequence length="296" mass="31693">MHAHDHSHNHTAHSHATTITTINRALMIGAAVNILYVLVEAGVGLYTGSVALLADAGHNLSDVAGLLLSLLAFRLARVKSSPTFTYGYRKSTVLASLANAVLLLLAVGAILLESIQRFKHPSSIPGGTVAWVAALGIVVNAASALLFFRNKEHDLNMRGAYLHLLADALVSVGVVISGLLMRYTGWFWLDAAVGILVAIVILVGTWRLLTDSLRLTLDGVPANIMLADVRQTIQDVPGVVAVEHIHVWAMSTTETALTAHLTLDTSLSADQIAALKKEVRHELEHLNISHATLETN</sequence>
<dbReference type="STRING" id="1166018.FAES_4282"/>
<dbReference type="InterPro" id="IPR036837">
    <property type="entry name" value="Cation_efflux_CTD_sf"/>
</dbReference>
<dbReference type="InterPro" id="IPR050681">
    <property type="entry name" value="CDF/SLC30A"/>
</dbReference>
<dbReference type="NCBIfam" id="TIGR01297">
    <property type="entry name" value="CDF"/>
    <property type="match status" value="1"/>
</dbReference>
<keyword evidence="5" id="KW-0864">Zinc transport</keyword>
<feature type="transmembrane region" description="Helical" evidence="9">
    <location>
        <begin position="186"/>
        <end position="209"/>
    </location>
</feature>
<dbReference type="Pfam" id="PF16916">
    <property type="entry name" value="ZT_dimer"/>
    <property type="match status" value="1"/>
</dbReference>
<evidence type="ECO:0000256" key="1">
    <source>
        <dbReference type="ARBA" id="ARBA00004141"/>
    </source>
</evidence>
<dbReference type="InterPro" id="IPR027469">
    <property type="entry name" value="Cation_efflux_TMD_sf"/>
</dbReference>
<keyword evidence="5" id="KW-0862">Zinc</keyword>
<evidence type="ECO:0000313" key="12">
    <source>
        <dbReference type="EMBL" id="CCH02282.1"/>
    </source>
</evidence>
<dbReference type="PATRIC" id="fig|1166018.3.peg.1240"/>
<dbReference type="Gene3D" id="1.20.1510.10">
    <property type="entry name" value="Cation efflux protein transmembrane domain"/>
    <property type="match status" value="1"/>
</dbReference>
<gene>
    <name evidence="12" type="ORF">FAES_4282</name>
</gene>
<evidence type="ECO:0000313" key="13">
    <source>
        <dbReference type="Proteomes" id="UP000011058"/>
    </source>
</evidence>
<evidence type="ECO:0000256" key="5">
    <source>
        <dbReference type="ARBA" id="ARBA00022906"/>
    </source>
</evidence>
<feature type="domain" description="Cation efflux protein cytoplasmic" evidence="11">
    <location>
        <begin position="223"/>
        <end position="286"/>
    </location>
</feature>